<dbReference type="Pfam" id="PF14472">
    <property type="entry name" value="DUF4429"/>
    <property type="match status" value="2"/>
</dbReference>
<protein>
    <submittedName>
        <fullName evidence="3">Putative oligomerization/nucleic acid binding protein</fullName>
    </submittedName>
</protein>
<dbReference type="Pfam" id="PF09851">
    <property type="entry name" value="SHOCT"/>
    <property type="match status" value="1"/>
</dbReference>
<dbReference type="RefSeq" id="WP_142261080.1">
    <property type="nucleotide sequence ID" value="NZ_BMPV01000002.1"/>
</dbReference>
<feature type="domain" description="SHOCT" evidence="1">
    <location>
        <begin position="259"/>
        <end position="283"/>
    </location>
</feature>
<sequence length="286" mass="31003">MRDVLKGIGCVWEFDADGLRIKPDGLRAPRLVRALGERFVPYAAIADVTVSPIRLGKVVLRVRPRPGADPVITAAAGQLRESQDPYRLPLPAKMATLAEYYADETRAAVVDRGPADRFLVAAPEPPLRFKAWDGAASFDGETVVFTWFWSGVTRAKYRAGDQRFRVADLEDVEWHAPGVASGSLRLKVRGRPMPPSAEDDVASVVFGVGYGLVHESLPFAAAVLAAIRAAAPAAATPRPLEAGERPRPASATELAELVRKLGELRDAGLLTEEEFQAKKAELLSRM</sequence>
<dbReference type="InterPro" id="IPR027860">
    <property type="entry name" value="DUF4429"/>
</dbReference>
<feature type="domain" description="DUF4429" evidence="2">
    <location>
        <begin position="12"/>
        <end position="104"/>
    </location>
</feature>
<evidence type="ECO:0000313" key="3">
    <source>
        <dbReference type="EMBL" id="TQM77335.1"/>
    </source>
</evidence>
<dbReference type="Proteomes" id="UP000319213">
    <property type="component" value="Unassembled WGS sequence"/>
</dbReference>
<dbReference type="OrthoDB" id="3816043at2"/>
<reference evidence="3 4" key="1">
    <citation type="submission" date="2019-06" db="EMBL/GenBank/DDBJ databases">
        <title>Sequencing the genomes of 1000 actinobacteria strains.</title>
        <authorList>
            <person name="Klenk H.-P."/>
        </authorList>
    </citation>
    <scope>NUCLEOTIDE SEQUENCE [LARGE SCALE GENOMIC DNA]</scope>
    <source>
        <strain evidence="3 4">DSM 43186</strain>
    </source>
</reference>
<comment type="caution">
    <text evidence="3">The sequence shown here is derived from an EMBL/GenBank/DDBJ whole genome shotgun (WGS) entry which is preliminary data.</text>
</comment>
<name>A0A543J3C0_9ACTN</name>
<dbReference type="EMBL" id="VFPQ01000001">
    <property type="protein sequence ID" value="TQM77335.1"/>
    <property type="molecule type" value="Genomic_DNA"/>
</dbReference>
<organism evidence="3 4">
    <name type="scientific">Thermopolyspora flexuosa</name>
    <dbReference type="NCBI Taxonomy" id="103836"/>
    <lineage>
        <taxon>Bacteria</taxon>
        <taxon>Bacillati</taxon>
        <taxon>Actinomycetota</taxon>
        <taxon>Actinomycetes</taxon>
        <taxon>Streptosporangiales</taxon>
        <taxon>Streptosporangiaceae</taxon>
        <taxon>Thermopolyspora</taxon>
    </lineage>
</organism>
<evidence type="ECO:0000313" key="4">
    <source>
        <dbReference type="Proteomes" id="UP000319213"/>
    </source>
</evidence>
<gene>
    <name evidence="3" type="ORF">FHX40_4097</name>
</gene>
<dbReference type="AlphaFoldDB" id="A0A543J3C0"/>
<evidence type="ECO:0000259" key="1">
    <source>
        <dbReference type="Pfam" id="PF09851"/>
    </source>
</evidence>
<dbReference type="InterPro" id="IPR018649">
    <property type="entry name" value="SHOCT"/>
</dbReference>
<keyword evidence="4" id="KW-1185">Reference proteome</keyword>
<proteinExistence type="predicted"/>
<feature type="domain" description="DUF4429" evidence="2">
    <location>
        <begin position="136"/>
        <end position="223"/>
    </location>
</feature>
<accession>A0A543J3C0</accession>
<evidence type="ECO:0000259" key="2">
    <source>
        <dbReference type="Pfam" id="PF14472"/>
    </source>
</evidence>